<keyword evidence="9" id="KW-1185">Reference proteome</keyword>
<dbReference type="InterPro" id="IPR000845">
    <property type="entry name" value="Nucleoside_phosphorylase_d"/>
</dbReference>
<comment type="similarity">
    <text evidence="2 5">Belongs to the PNP/MTAP phosphorylase family.</text>
</comment>
<dbReference type="EMBL" id="FXTH01000011">
    <property type="protein sequence ID" value="SMO74385.1"/>
    <property type="molecule type" value="Genomic_DNA"/>
</dbReference>
<evidence type="ECO:0000313" key="8">
    <source>
        <dbReference type="EMBL" id="SMO74385.1"/>
    </source>
</evidence>
<feature type="binding site" evidence="6">
    <location>
        <position position="227"/>
    </location>
    <ligand>
        <name>a purine D-ribonucleoside</name>
        <dbReference type="ChEBI" id="CHEBI:142355"/>
    </ligand>
</feature>
<evidence type="ECO:0000256" key="5">
    <source>
        <dbReference type="PIRNR" id="PIRNR000477"/>
    </source>
</evidence>
<dbReference type="PANTHER" id="PTHR11904">
    <property type="entry name" value="METHYLTHIOADENOSINE/PURINE NUCLEOSIDE PHOSPHORYLASE"/>
    <property type="match status" value="1"/>
</dbReference>
<dbReference type="SUPFAM" id="SSF53167">
    <property type="entry name" value="Purine and uridine phosphorylases"/>
    <property type="match status" value="1"/>
</dbReference>
<proteinExistence type="inferred from homology"/>
<feature type="domain" description="Nucleoside phosphorylase" evidence="7">
    <location>
        <begin position="27"/>
        <end position="262"/>
    </location>
</feature>
<evidence type="ECO:0000313" key="9">
    <source>
        <dbReference type="Proteomes" id="UP000317593"/>
    </source>
</evidence>
<evidence type="ECO:0000259" key="7">
    <source>
        <dbReference type="Pfam" id="PF01048"/>
    </source>
</evidence>
<feature type="binding site" evidence="6">
    <location>
        <position position="115"/>
    </location>
    <ligand>
        <name>phosphate</name>
        <dbReference type="ChEBI" id="CHEBI:43474"/>
    </ligand>
</feature>
<comment type="pathway">
    <text evidence="1 5">Purine metabolism; purine nucleoside salvage.</text>
</comment>
<dbReference type="RefSeq" id="WP_142715010.1">
    <property type="nucleotide sequence ID" value="NZ_FXTH01000011.1"/>
</dbReference>
<dbReference type="PANTHER" id="PTHR11904:SF9">
    <property type="entry name" value="PURINE NUCLEOSIDE PHOSPHORYLASE-RELATED"/>
    <property type="match status" value="1"/>
</dbReference>
<evidence type="ECO:0000256" key="6">
    <source>
        <dbReference type="PIRSR" id="PIRSR000477-2"/>
    </source>
</evidence>
<dbReference type="AlphaFoldDB" id="A0A521DS27"/>
<dbReference type="GO" id="GO:0009116">
    <property type="term" value="P:nucleoside metabolic process"/>
    <property type="evidence" value="ECO:0007669"/>
    <property type="project" value="InterPro"/>
</dbReference>
<evidence type="ECO:0000256" key="2">
    <source>
        <dbReference type="ARBA" id="ARBA00006751"/>
    </source>
</evidence>
<feature type="binding site" evidence="6">
    <location>
        <position position="63"/>
    </location>
    <ligand>
        <name>phosphate</name>
        <dbReference type="ChEBI" id="CHEBI:43474"/>
    </ligand>
</feature>
<dbReference type="GO" id="GO:0005737">
    <property type="term" value="C:cytoplasm"/>
    <property type="evidence" value="ECO:0007669"/>
    <property type="project" value="TreeGrafter"/>
</dbReference>
<dbReference type="Pfam" id="PF01048">
    <property type="entry name" value="PNP_UDP_1"/>
    <property type="match status" value="1"/>
</dbReference>
<feature type="binding site" evidence="6">
    <location>
        <position position="185"/>
    </location>
    <ligand>
        <name>a purine D-ribonucleoside</name>
        <dbReference type="ChEBI" id="CHEBI:142355"/>
    </ligand>
</feature>
<evidence type="ECO:0000256" key="1">
    <source>
        <dbReference type="ARBA" id="ARBA00005058"/>
    </source>
</evidence>
<dbReference type="UniPathway" id="UPA00606"/>
<accession>A0A521DS27</accession>
<dbReference type="GO" id="GO:0004731">
    <property type="term" value="F:purine-nucleoside phosphorylase activity"/>
    <property type="evidence" value="ECO:0007669"/>
    <property type="project" value="UniProtKB-EC"/>
</dbReference>
<gene>
    <name evidence="8" type="ORF">SAMN06265218_111103</name>
</gene>
<reference evidence="8 9" key="1">
    <citation type="submission" date="2017-05" db="EMBL/GenBank/DDBJ databases">
        <authorList>
            <person name="Varghese N."/>
            <person name="Submissions S."/>
        </authorList>
    </citation>
    <scope>NUCLEOTIDE SEQUENCE [LARGE SCALE GENOMIC DNA]</scope>
    <source>
        <strain evidence="8 9">DSM 21194</strain>
    </source>
</reference>
<keyword evidence="4 5" id="KW-0808">Transferase</keyword>
<evidence type="ECO:0000256" key="4">
    <source>
        <dbReference type="ARBA" id="ARBA00022679"/>
    </source>
</evidence>
<comment type="function">
    <text evidence="5">The purine nucleoside phosphorylases catalyze the phosphorolytic breakdown of the N-glycosidic bond in the beta-(deoxy)ribonucleoside molecules, with the formation of the corresponding free purine bases and pentose-1-phosphate.</text>
</comment>
<protein>
    <recommendedName>
        <fullName evidence="5">Purine nucleoside phosphorylase</fullName>
        <ecNumber evidence="5">2.4.2.1</ecNumber>
    </recommendedName>
    <alternativeName>
        <fullName evidence="5">Inosine-guanosine phosphorylase</fullName>
    </alternativeName>
</protein>
<dbReference type="OrthoDB" id="1523230at2"/>
<dbReference type="Gene3D" id="3.40.50.1580">
    <property type="entry name" value="Nucleoside phosphorylase domain"/>
    <property type="match status" value="1"/>
</dbReference>
<dbReference type="NCBIfam" id="TIGR01697">
    <property type="entry name" value="PNPH-PUNA-XAPA"/>
    <property type="match status" value="1"/>
</dbReference>
<dbReference type="PIRSF" id="PIRSF000477">
    <property type="entry name" value="PurNPase"/>
    <property type="match status" value="1"/>
</dbReference>
<organism evidence="8 9">
    <name type="scientific">Fodinibius sediminis</name>
    <dbReference type="NCBI Taxonomy" id="1214077"/>
    <lineage>
        <taxon>Bacteria</taxon>
        <taxon>Pseudomonadati</taxon>
        <taxon>Balneolota</taxon>
        <taxon>Balneolia</taxon>
        <taxon>Balneolales</taxon>
        <taxon>Balneolaceae</taxon>
        <taxon>Fodinibius</taxon>
    </lineage>
</organism>
<feature type="binding site" evidence="6">
    <location>
        <begin position="83"/>
        <end position="85"/>
    </location>
    <ligand>
        <name>phosphate</name>
        <dbReference type="ChEBI" id="CHEBI:43474"/>
    </ligand>
</feature>
<dbReference type="Proteomes" id="UP000317593">
    <property type="component" value="Unassembled WGS sequence"/>
</dbReference>
<dbReference type="EC" id="2.4.2.1" evidence="5"/>
<evidence type="ECO:0000256" key="3">
    <source>
        <dbReference type="ARBA" id="ARBA00022676"/>
    </source>
</evidence>
<keyword evidence="3 5" id="KW-0328">Glycosyltransferase</keyword>
<sequence>MTSIPSYAHRISKYLRANGISDDMETAIILGSGLGDFATHIEDPRAFSYSDIPGMPQTSVTGHDGTLLTGTVNDHQIIAFAGRFHYYEGFSFEQTALPVYLAKLLGIEKLIISNAAGAINTSFSVGDLMVIEDVIRGNAMISPSGQQRHAYRHHQWVDSVRSIAADLKLPTQRGTYMYVKGPNYETKAEIRYFRRLGADAVGMSTAPELFEAARLELKSVAISLISNMASGVTDGKLDHEEVKAAADARRSDFARLVKALIERL</sequence>
<dbReference type="InterPro" id="IPR035994">
    <property type="entry name" value="Nucleoside_phosphorylase_sf"/>
</dbReference>
<feature type="binding site" evidence="6">
    <location>
        <position position="32"/>
    </location>
    <ligand>
        <name>phosphate</name>
        <dbReference type="ChEBI" id="CHEBI:43474"/>
    </ligand>
</feature>
<dbReference type="NCBIfam" id="NF006054">
    <property type="entry name" value="PRK08202.1"/>
    <property type="match status" value="1"/>
</dbReference>
<feature type="binding site" evidence="6">
    <location>
        <position position="204"/>
    </location>
    <ligand>
        <name>phosphate</name>
        <dbReference type="ChEBI" id="CHEBI:43474"/>
    </ligand>
</feature>
<dbReference type="CDD" id="cd09009">
    <property type="entry name" value="PNP-EcPNPII_like"/>
    <property type="match status" value="1"/>
</dbReference>
<name>A0A521DS27_9BACT</name>
<dbReference type="InterPro" id="IPR011268">
    <property type="entry name" value="Purine_phosphorylase"/>
</dbReference>